<evidence type="ECO:0000259" key="2">
    <source>
        <dbReference type="Pfam" id="PF01370"/>
    </source>
</evidence>
<evidence type="ECO:0000313" key="3">
    <source>
        <dbReference type="EMBL" id="OHA91139.1"/>
    </source>
</evidence>
<comment type="similarity">
    <text evidence="1">Belongs to the NAD(P)-dependent epimerase/dehydratase family.</text>
</comment>
<reference evidence="3 4" key="1">
    <citation type="journal article" date="2016" name="Nat. Commun.">
        <title>Thousands of microbial genomes shed light on interconnected biogeochemical processes in an aquifer system.</title>
        <authorList>
            <person name="Anantharaman K."/>
            <person name="Brown C.T."/>
            <person name="Hug L.A."/>
            <person name="Sharon I."/>
            <person name="Castelle C.J."/>
            <person name="Probst A.J."/>
            <person name="Thomas B.C."/>
            <person name="Singh A."/>
            <person name="Wilkins M.J."/>
            <person name="Karaoz U."/>
            <person name="Brodie E.L."/>
            <person name="Williams K.H."/>
            <person name="Hubbard S.S."/>
            <person name="Banfield J.F."/>
        </authorList>
    </citation>
    <scope>NUCLEOTIDE SEQUENCE [LARGE SCALE GENOMIC DNA]</scope>
</reference>
<evidence type="ECO:0000256" key="1">
    <source>
        <dbReference type="ARBA" id="ARBA00007637"/>
    </source>
</evidence>
<feature type="domain" description="NAD-dependent epimerase/dehydratase" evidence="2">
    <location>
        <begin position="5"/>
        <end position="214"/>
    </location>
</feature>
<dbReference type="SUPFAM" id="SSF51735">
    <property type="entry name" value="NAD(P)-binding Rossmann-fold domains"/>
    <property type="match status" value="1"/>
</dbReference>
<dbReference type="AlphaFoldDB" id="A0A1G2T2W3"/>
<sequence>MKKNVLIIGASGFVGKALTLKLAQSGNLFLVSRNENFTYPRAETYYGDLSNKDFCRGIVKNIDTVFYLAGYKKNLKYHMQAPFEFVAGNVLPLVNFLEAAKNSQIKKIIYMSSTNAGLYNDGEKDGYVVGKYLNELILKSFAQKSGIETKIIRSAPVYGPGDNFDKDTANFIPAMIQKIFESQNEIEVWGSGQRKLQFIYISDLVSNILNLADSDRDFATVGNPEALTINEIVGKIIRLSGKNIKVRNDPSKPDKLTQLFEFDNGIAPATDMEEGLKLTLEFYKQHA</sequence>
<dbReference type="Proteomes" id="UP000178612">
    <property type="component" value="Unassembled WGS sequence"/>
</dbReference>
<dbReference type="InterPro" id="IPR036291">
    <property type="entry name" value="NAD(P)-bd_dom_sf"/>
</dbReference>
<dbReference type="Gene3D" id="3.40.50.720">
    <property type="entry name" value="NAD(P)-binding Rossmann-like Domain"/>
    <property type="match status" value="1"/>
</dbReference>
<gene>
    <name evidence="3" type="ORF">A2758_01525</name>
</gene>
<protein>
    <recommendedName>
        <fullName evidence="2">NAD-dependent epimerase/dehydratase domain-containing protein</fullName>
    </recommendedName>
</protein>
<dbReference type="EMBL" id="MHVJ01000013">
    <property type="protein sequence ID" value="OHA91139.1"/>
    <property type="molecule type" value="Genomic_DNA"/>
</dbReference>
<evidence type="ECO:0000313" key="4">
    <source>
        <dbReference type="Proteomes" id="UP000178612"/>
    </source>
</evidence>
<dbReference type="PANTHER" id="PTHR43000">
    <property type="entry name" value="DTDP-D-GLUCOSE 4,6-DEHYDRATASE-RELATED"/>
    <property type="match status" value="1"/>
</dbReference>
<comment type="caution">
    <text evidence="3">The sequence shown here is derived from an EMBL/GenBank/DDBJ whole genome shotgun (WGS) entry which is preliminary data.</text>
</comment>
<proteinExistence type="inferred from homology"/>
<name>A0A1G2T2W3_9BACT</name>
<organism evidence="3 4">
    <name type="scientific">Candidatus Zambryskibacteria bacterium RIFCSPHIGHO2_01_FULL_49_18</name>
    <dbReference type="NCBI Taxonomy" id="1802740"/>
    <lineage>
        <taxon>Bacteria</taxon>
        <taxon>Candidatus Zambryskiibacteriota</taxon>
    </lineage>
</organism>
<dbReference type="Pfam" id="PF01370">
    <property type="entry name" value="Epimerase"/>
    <property type="match status" value="1"/>
</dbReference>
<accession>A0A1G2T2W3</accession>
<dbReference type="InterPro" id="IPR001509">
    <property type="entry name" value="Epimerase_deHydtase"/>
</dbReference>